<dbReference type="RefSeq" id="WP_207567318.1">
    <property type="nucleotide sequence ID" value="NZ_CP071446.1"/>
</dbReference>
<comment type="subcellular location">
    <subcellularLocation>
        <location evidence="11">Cell membrane</location>
        <topology evidence="11">Peripheral membrane protein</topology>
        <orientation evidence="11">Cytoplasmic side</orientation>
    </subcellularLocation>
</comment>
<dbReference type="InterPro" id="IPR006009">
    <property type="entry name" value="GlcNAc_MurG"/>
</dbReference>
<dbReference type="InterPro" id="IPR004276">
    <property type="entry name" value="GlycoTrans_28_N"/>
</dbReference>
<feature type="binding site" evidence="11">
    <location>
        <position position="193"/>
    </location>
    <ligand>
        <name>UDP-N-acetyl-alpha-D-glucosamine</name>
        <dbReference type="ChEBI" id="CHEBI:57705"/>
    </ligand>
</feature>
<evidence type="ECO:0000256" key="5">
    <source>
        <dbReference type="ARBA" id="ARBA00022679"/>
    </source>
</evidence>
<keyword evidence="4 11" id="KW-0328">Glycosyltransferase</keyword>
<dbReference type="SUPFAM" id="SSF53756">
    <property type="entry name" value="UDP-Glycosyltransferase/glycogen phosphorylase"/>
    <property type="match status" value="1"/>
</dbReference>
<dbReference type="PANTHER" id="PTHR21015">
    <property type="entry name" value="UDP-N-ACETYLGLUCOSAMINE--N-ACETYLMURAMYL-(PENTAPEPTIDE) PYROPHOSPHORYL-UNDECAPRENOL N-ACETYLGLUCOSAMINE TRANSFERASE 1"/>
    <property type="match status" value="1"/>
</dbReference>
<dbReference type="PANTHER" id="PTHR21015:SF22">
    <property type="entry name" value="GLYCOSYLTRANSFERASE"/>
    <property type="match status" value="1"/>
</dbReference>
<feature type="binding site" evidence="11">
    <location>
        <position position="172"/>
    </location>
    <ligand>
        <name>UDP-N-acetyl-alpha-D-glucosamine</name>
        <dbReference type="ChEBI" id="CHEBI:57705"/>
    </ligand>
</feature>
<comment type="function">
    <text evidence="11">Cell wall formation. Catalyzes the transfer of a GlcNAc subunit on undecaprenyl-pyrophosphoryl-MurNAc-pentapeptide (lipid intermediate I) to form undecaprenyl-pyrophosphoryl-MurNAc-(pentapeptide)GlcNAc (lipid intermediate II).</text>
</comment>
<dbReference type="Gene3D" id="3.40.50.2000">
    <property type="entry name" value="Glycogen Phosphorylase B"/>
    <property type="match status" value="2"/>
</dbReference>
<keyword evidence="9 11" id="KW-0131">Cell cycle</keyword>
<dbReference type="GO" id="GO:0016740">
    <property type="term" value="F:transferase activity"/>
    <property type="evidence" value="ECO:0007669"/>
    <property type="project" value="UniProtKB-KW"/>
</dbReference>
<feature type="binding site" evidence="11">
    <location>
        <begin position="12"/>
        <end position="14"/>
    </location>
    <ligand>
        <name>UDP-N-acetyl-alpha-D-glucosamine</name>
        <dbReference type="ChEBI" id="CHEBI:57705"/>
    </ligand>
</feature>
<evidence type="ECO:0000313" key="14">
    <source>
        <dbReference type="EMBL" id="QTA38601.1"/>
    </source>
</evidence>
<evidence type="ECO:0000256" key="11">
    <source>
        <dbReference type="HAMAP-Rule" id="MF_00033"/>
    </source>
</evidence>
<comment type="similarity">
    <text evidence="11">Belongs to the glycosyltransferase 28 family. MurG subfamily.</text>
</comment>
<evidence type="ECO:0000256" key="7">
    <source>
        <dbReference type="ARBA" id="ARBA00022984"/>
    </source>
</evidence>
<name>A0ABX7S9M5_9BACT</name>
<evidence type="ECO:0000256" key="8">
    <source>
        <dbReference type="ARBA" id="ARBA00023136"/>
    </source>
</evidence>
<comment type="catalytic activity">
    <reaction evidence="11">
        <text>di-trans,octa-cis-undecaprenyl diphospho-N-acetyl-alpha-D-muramoyl-L-alanyl-D-glutamyl-meso-2,6-diaminopimeloyl-D-alanyl-D-alanine + UDP-N-acetyl-alpha-D-glucosamine = di-trans,octa-cis-undecaprenyl diphospho-[N-acetyl-alpha-D-glucosaminyl-(1-&gt;4)]-N-acetyl-alpha-D-muramoyl-L-alanyl-D-glutamyl-meso-2,6-diaminopimeloyl-D-alanyl-D-alanine + UDP + H(+)</text>
        <dbReference type="Rhea" id="RHEA:31227"/>
        <dbReference type="ChEBI" id="CHEBI:15378"/>
        <dbReference type="ChEBI" id="CHEBI:57705"/>
        <dbReference type="ChEBI" id="CHEBI:58223"/>
        <dbReference type="ChEBI" id="CHEBI:61387"/>
        <dbReference type="ChEBI" id="CHEBI:61388"/>
        <dbReference type="EC" id="2.4.1.227"/>
    </reaction>
</comment>
<keyword evidence="2" id="KW-0997">Cell inner membrane</keyword>
<evidence type="ECO:0000256" key="10">
    <source>
        <dbReference type="ARBA" id="ARBA00023316"/>
    </source>
</evidence>
<keyword evidence="7 11" id="KW-0573">Peptidoglycan synthesis</keyword>
<feature type="binding site" evidence="11">
    <location>
        <position position="237"/>
    </location>
    <ligand>
        <name>UDP-N-acetyl-alpha-D-glucosamine</name>
        <dbReference type="ChEBI" id="CHEBI:57705"/>
    </ligand>
</feature>
<gene>
    <name evidence="11" type="primary">murG</name>
    <name evidence="14" type="ORF">JYK00_03565</name>
</gene>
<dbReference type="Proteomes" id="UP000671862">
    <property type="component" value="Chromosome"/>
</dbReference>
<keyword evidence="8 11" id="KW-0472">Membrane</keyword>
<keyword evidence="1 11" id="KW-1003">Cell membrane</keyword>
<evidence type="ECO:0000256" key="2">
    <source>
        <dbReference type="ARBA" id="ARBA00022519"/>
    </source>
</evidence>
<sequence length="344" mass="38601">MKLRVAVAGGVTGGHLYPAISILEHLEKFVDVEVLYFSVKGKLEERIIPKIHPEYSLESLDVQGLKRPLTTYENVARLFKILKSKQKVLKVLRGYKPDFVIVTGGYVSYPVGIAAHKLKIPLFVQEQNVVPGLSNLKLSKYASKIFLSFKDSRDYFPKKLRDKLMVTGNPIRISSMGKKLSYDKPVILIIGGSGGSEFLNEVACKLAKELKNSYIILSSGGKKVPCKNGNLKVLNYIDNMVDYYNVASCVIARGGATTISELLYFDLPSVIIPWEGSTESHQLENARQIEKEGLGIVVKESEFSFEKILEKVRECVNLNKRNVKRKINPAEVIAREIIREVKRV</sequence>
<dbReference type="CDD" id="cd03785">
    <property type="entry name" value="GT28_MurG"/>
    <property type="match status" value="1"/>
</dbReference>
<evidence type="ECO:0000256" key="3">
    <source>
        <dbReference type="ARBA" id="ARBA00022618"/>
    </source>
</evidence>
<organism evidence="14 15">
    <name type="scientific">Thermosipho ferrireducens</name>
    <dbReference type="NCBI Taxonomy" id="2571116"/>
    <lineage>
        <taxon>Bacteria</taxon>
        <taxon>Thermotogati</taxon>
        <taxon>Thermotogota</taxon>
        <taxon>Thermotogae</taxon>
        <taxon>Thermotogales</taxon>
        <taxon>Fervidobacteriaceae</taxon>
        <taxon>Thermosipho</taxon>
    </lineage>
</organism>
<keyword evidence="10 11" id="KW-0961">Cell wall biogenesis/degradation</keyword>
<proteinExistence type="inferred from homology"/>
<evidence type="ECO:0000256" key="1">
    <source>
        <dbReference type="ARBA" id="ARBA00022475"/>
    </source>
</evidence>
<keyword evidence="15" id="KW-1185">Reference proteome</keyword>
<dbReference type="EC" id="2.4.1.227" evidence="11"/>
<evidence type="ECO:0000259" key="13">
    <source>
        <dbReference type="Pfam" id="PF04101"/>
    </source>
</evidence>
<evidence type="ECO:0000256" key="6">
    <source>
        <dbReference type="ARBA" id="ARBA00022960"/>
    </source>
</evidence>
<keyword evidence="5 11" id="KW-0808">Transferase</keyword>
<comment type="caution">
    <text evidence="11">Lacks conserved residue(s) required for the propagation of feature annotation.</text>
</comment>
<evidence type="ECO:0000256" key="4">
    <source>
        <dbReference type="ARBA" id="ARBA00022676"/>
    </source>
</evidence>
<keyword evidence="6 11" id="KW-0133">Cell shape</keyword>
<feature type="domain" description="Glycosyl transferase family 28 C-terminal" evidence="13">
    <location>
        <begin position="186"/>
        <end position="338"/>
    </location>
</feature>
<feature type="binding site" evidence="11">
    <location>
        <position position="282"/>
    </location>
    <ligand>
        <name>UDP-N-acetyl-alpha-D-glucosamine</name>
        <dbReference type="ChEBI" id="CHEBI:57705"/>
    </ligand>
</feature>
<dbReference type="EMBL" id="CP071446">
    <property type="protein sequence ID" value="QTA38601.1"/>
    <property type="molecule type" value="Genomic_DNA"/>
</dbReference>
<evidence type="ECO:0000259" key="12">
    <source>
        <dbReference type="Pfam" id="PF03033"/>
    </source>
</evidence>
<feature type="binding site" evidence="11">
    <location>
        <position position="128"/>
    </location>
    <ligand>
        <name>UDP-N-acetyl-alpha-D-glucosamine</name>
        <dbReference type="ChEBI" id="CHEBI:57705"/>
    </ligand>
</feature>
<feature type="domain" description="Glycosyltransferase family 28 N-terminal" evidence="12">
    <location>
        <begin position="5"/>
        <end position="146"/>
    </location>
</feature>
<comment type="pathway">
    <text evidence="11">Cell wall biogenesis; peptidoglycan biosynthesis.</text>
</comment>
<protein>
    <recommendedName>
        <fullName evidence="11">UDP-N-acetylglucosamine--N-acetylmuramyl-(pentapeptide) pyrophosphoryl-undecaprenol N-acetylglucosamine transferase</fullName>
        <ecNumber evidence="11">2.4.1.227</ecNumber>
    </recommendedName>
    <alternativeName>
        <fullName evidence="11">Undecaprenyl-PP-MurNAc-pentapeptide-UDPGlcNAc GlcNAc transferase</fullName>
    </alternativeName>
</protein>
<dbReference type="Pfam" id="PF04101">
    <property type="entry name" value="Glyco_tran_28_C"/>
    <property type="match status" value="1"/>
</dbReference>
<dbReference type="Pfam" id="PF03033">
    <property type="entry name" value="Glyco_transf_28"/>
    <property type="match status" value="1"/>
</dbReference>
<keyword evidence="3 11" id="KW-0132">Cell division</keyword>
<reference evidence="14 15" key="1">
    <citation type="submission" date="2021-03" db="EMBL/GenBank/DDBJ databases">
        <title>Thermosipho ferrireducens sp.nov., an anaerobic thermophilic iron-reducing bacterium isolated from a deep-sea hydrothermal sulfide deposits.</title>
        <authorList>
            <person name="Zeng X."/>
            <person name="Chen Y."/>
            <person name="Shao Z."/>
        </authorList>
    </citation>
    <scope>NUCLEOTIDE SEQUENCE [LARGE SCALE GENOMIC DNA]</scope>
    <source>
        <strain evidence="14 15">JL129W03</strain>
    </source>
</reference>
<dbReference type="HAMAP" id="MF_00033">
    <property type="entry name" value="MurG"/>
    <property type="match status" value="1"/>
</dbReference>
<evidence type="ECO:0000256" key="9">
    <source>
        <dbReference type="ARBA" id="ARBA00023306"/>
    </source>
</evidence>
<accession>A0ABX7S9M5</accession>
<dbReference type="InterPro" id="IPR007235">
    <property type="entry name" value="Glyco_trans_28_C"/>
</dbReference>
<evidence type="ECO:0000313" key="15">
    <source>
        <dbReference type="Proteomes" id="UP000671862"/>
    </source>
</evidence>